<dbReference type="PANTHER" id="PTHR43489">
    <property type="entry name" value="ISOMERASE"/>
    <property type="match status" value="1"/>
</dbReference>
<feature type="domain" description="Xylose isomerase-like TIM barrel" evidence="4">
    <location>
        <begin position="57"/>
        <end position="266"/>
    </location>
</feature>
<dbReference type="RefSeq" id="WP_023979625.1">
    <property type="nucleotide sequence ID" value="NZ_CBLX010000004.1"/>
</dbReference>
<dbReference type="InterPro" id="IPR026040">
    <property type="entry name" value="HyI-like"/>
</dbReference>
<comment type="similarity">
    <text evidence="2">Belongs to the hyi family.</text>
</comment>
<organism evidence="5 6">
    <name type="scientific">Asaia bogorensis</name>
    <dbReference type="NCBI Taxonomy" id="91915"/>
    <lineage>
        <taxon>Bacteria</taxon>
        <taxon>Pseudomonadati</taxon>
        <taxon>Pseudomonadota</taxon>
        <taxon>Alphaproteobacteria</taxon>
        <taxon>Acetobacterales</taxon>
        <taxon>Acetobacteraceae</taxon>
        <taxon>Asaia</taxon>
    </lineage>
</organism>
<dbReference type="EC" id="5.3.1.22" evidence="5"/>
<name>A0A060QCY0_9PROT</name>
<accession>A0A060QCY0</accession>
<evidence type="ECO:0000313" key="6">
    <source>
        <dbReference type="Proteomes" id="UP000027583"/>
    </source>
</evidence>
<dbReference type="AlphaFoldDB" id="A0A060QCY0"/>
<dbReference type="SUPFAM" id="SSF51658">
    <property type="entry name" value="Xylose isomerase-like"/>
    <property type="match status" value="1"/>
</dbReference>
<reference evidence="5 6" key="1">
    <citation type="journal article" date="2014" name="Genome Biol. Evol.">
        <title>Acetic acid bacteria genomes reveal functional traits for adaptation to life in insect guts.</title>
        <authorList>
            <person name="Chouaia B."/>
            <person name="Gaiarsa S."/>
            <person name="Crotti E."/>
            <person name="Comandatore F."/>
            <person name="Degli Esposti M."/>
            <person name="Ricci I."/>
            <person name="Alma A."/>
            <person name="Favia G."/>
            <person name="Bandi C."/>
            <person name="Daffonchio D."/>
        </authorList>
    </citation>
    <scope>NUCLEOTIDE SEQUENCE [LARGE SCALE GENOMIC DNA]</scope>
    <source>
        <strain evidence="5 6">SF2.1</strain>
    </source>
</reference>
<dbReference type="InterPro" id="IPR036237">
    <property type="entry name" value="Xyl_isomerase-like_sf"/>
</dbReference>
<evidence type="ECO:0000256" key="2">
    <source>
        <dbReference type="PIRNR" id="PIRNR006241"/>
    </source>
</evidence>
<evidence type="ECO:0000259" key="4">
    <source>
        <dbReference type="Pfam" id="PF01261"/>
    </source>
</evidence>
<dbReference type="PIRSF" id="PIRSF006241">
    <property type="entry name" value="HyI"/>
    <property type="match status" value="1"/>
</dbReference>
<gene>
    <name evidence="5" type="ORF">ASAP_0695</name>
</gene>
<evidence type="ECO:0000256" key="1">
    <source>
        <dbReference type="ARBA" id="ARBA00023235"/>
    </source>
</evidence>
<sequence length="276" mass="30320">MMPPETGLPDQTDAQPFTLAVCAEMQFLDLPFIERVRHIAREGFMIEIWDWTRHDLRRLAATGAKFSSMTGYIRGTLADESGAREMLHTAAQSIRAAHELGVPRLNLHGTGLDSRGLPVRPSPNGADGSMWMKARDTLARLAELAAKNDVMFVLENLNASVDHPGVPFGRAQECLALVQSVDQPFLRLMLDLYHAQVGEGNLIALIEQALPYIGEIQVADVPGRCEPGTGEINYPAIARALKRLDYTGVIGLESWAEDGNSERALRRFASSFQVGL</sequence>
<reference evidence="5 6" key="2">
    <citation type="journal article" date="2014" name="PLoS ONE">
        <title>Evolution of mitochondria reconstructed from the energy metabolism of living bacteria.</title>
        <authorList>
            <person name="Degli Esposti M."/>
            <person name="Chouaia B."/>
            <person name="Comandatore F."/>
            <person name="Crotti E."/>
            <person name="Sassera D."/>
            <person name="Lievens P.M."/>
            <person name="Daffonchio D."/>
            <person name="Bandi C."/>
        </authorList>
    </citation>
    <scope>NUCLEOTIDE SEQUENCE [LARGE SCALE GENOMIC DNA]</scope>
    <source>
        <strain evidence="5 6">SF2.1</strain>
    </source>
</reference>
<proteinExistence type="inferred from homology"/>
<dbReference type="eggNOG" id="COG3622">
    <property type="taxonomic scope" value="Bacteria"/>
</dbReference>
<evidence type="ECO:0000256" key="3">
    <source>
        <dbReference type="PIRSR" id="PIRSR006241-50"/>
    </source>
</evidence>
<dbReference type="InterPro" id="IPR050417">
    <property type="entry name" value="Sugar_Epim/Isomerase"/>
</dbReference>
<dbReference type="InterPro" id="IPR013022">
    <property type="entry name" value="Xyl_isomerase-like_TIM-brl"/>
</dbReference>
<dbReference type="GO" id="GO:0008903">
    <property type="term" value="F:hydroxypyruvate isomerase activity"/>
    <property type="evidence" value="ECO:0007669"/>
    <property type="project" value="UniProtKB-EC"/>
</dbReference>
<dbReference type="Pfam" id="PF01261">
    <property type="entry name" value="AP_endonuc_2"/>
    <property type="match status" value="1"/>
</dbReference>
<feature type="active site" description="Proton donor/acceptor" evidence="3">
    <location>
        <position position="155"/>
    </location>
</feature>
<feature type="active site" description="Proton donor/acceptor" evidence="3">
    <location>
        <position position="253"/>
    </location>
</feature>
<dbReference type="Gene3D" id="3.20.20.150">
    <property type="entry name" value="Divalent-metal-dependent TIM barrel enzymes"/>
    <property type="match status" value="1"/>
</dbReference>
<keyword evidence="1 2" id="KW-0413">Isomerase</keyword>
<evidence type="ECO:0000313" key="5">
    <source>
        <dbReference type="EMBL" id="CDG38740.1"/>
    </source>
</evidence>
<protein>
    <submittedName>
        <fullName evidence="5">Hydroxypyruvate isomerase</fullName>
        <ecNumber evidence="5">5.3.1.22</ecNumber>
    </submittedName>
</protein>
<dbReference type="Proteomes" id="UP000027583">
    <property type="component" value="Unassembled WGS sequence"/>
</dbReference>
<dbReference type="EMBL" id="CBLX010000004">
    <property type="protein sequence ID" value="CDG38740.1"/>
    <property type="molecule type" value="Genomic_DNA"/>
</dbReference>
<comment type="caution">
    <text evidence="5">The sequence shown here is derived from an EMBL/GenBank/DDBJ whole genome shotgun (WGS) entry which is preliminary data.</text>
</comment>